<dbReference type="Proteomes" id="UP000326396">
    <property type="component" value="Linkage Group LG5"/>
</dbReference>
<protein>
    <submittedName>
        <fullName evidence="2">Uncharacterized protein</fullName>
    </submittedName>
</protein>
<proteinExistence type="predicted"/>
<reference evidence="2 3" key="1">
    <citation type="submission" date="2019-05" db="EMBL/GenBank/DDBJ databases">
        <title>Mikania micrantha, genome provides insights into the molecular mechanism of rapid growth.</title>
        <authorList>
            <person name="Liu B."/>
        </authorList>
    </citation>
    <scope>NUCLEOTIDE SEQUENCE [LARGE SCALE GENOMIC DNA]</scope>
    <source>
        <strain evidence="2">NLD-2019</strain>
        <tissue evidence="2">Leaf</tissue>
    </source>
</reference>
<organism evidence="2 3">
    <name type="scientific">Mikania micrantha</name>
    <name type="common">bitter vine</name>
    <dbReference type="NCBI Taxonomy" id="192012"/>
    <lineage>
        <taxon>Eukaryota</taxon>
        <taxon>Viridiplantae</taxon>
        <taxon>Streptophyta</taxon>
        <taxon>Embryophyta</taxon>
        <taxon>Tracheophyta</taxon>
        <taxon>Spermatophyta</taxon>
        <taxon>Magnoliopsida</taxon>
        <taxon>eudicotyledons</taxon>
        <taxon>Gunneridae</taxon>
        <taxon>Pentapetalae</taxon>
        <taxon>asterids</taxon>
        <taxon>campanulids</taxon>
        <taxon>Asterales</taxon>
        <taxon>Asteraceae</taxon>
        <taxon>Asteroideae</taxon>
        <taxon>Heliantheae alliance</taxon>
        <taxon>Eupatorieae</taxon>
        <taxon>Mikania</taxon>
    </lineage>
</organism>
<evidence type="ECO:0000313" key="3">
    <source>
        <dbReference type="Proteomes" id="UP000326396"/>
    </source>
</evidence>
<evidence type="ECO:0000256" key="1">
    <source>
        <dbReference type="SAM" id="MobiDB-lite"/>
    </source>
</evidence>
<comment type="caution">
    <text evidence="2">The sequence shown here is derived from an EMBL/GenBank/DDBJ whole genome shotgun (WGS) entry which is preliminary data.</text>
</comment>
<feature type="compositionally biased region" description="Low complexity" evidence="1">
    <location>
        <begin position="128"/>
        <end position="149"/>
    </location>
</feature>
<accession>A0A5N6MNK2</accession>
<dbReference type="EMBL" id="SZYD01000015">
    <property type="protein sequence ID" value="KAD3641921.1"/>
    <property type="molecule type" value="Genomic_DNA"/>
</dbReference>
<sequence length="176" mass="19494">MSSRKATEKRENFGRGALLWKKNPRNGMNGEWNERGNGMDKGMKWIITIPLSCLVTYDNEMIHYFMLFVRHEKMKKWNTIYGLIHGSNHCSNHGSGRVVGHLSSHGLAHGFCYGSGHSSNHSLHYGSGHGSSYGSNHGSGHVSHPGPAGTDRVFPSGGKFPGRDILSDNQMIRLFT</sequence>
<evidence type="ECO:0000313" key="2">
    <source>
        <dbReference type="EMBL" id="KAD3641921.1"/>
    </source>
</evidence>
<name>A0A5N6MNK2_9ASTR</name>
<dbReference type="AlphaFoldDB" id="A0A5N6MNK2"/>
<feature type="region of interest" description="Disordered" evidence="1">
    <location>
        <begin position="128"/>
        <end position="162"/>
    </location>
</feature>
<keyword evidence="3" id="KW-1185">Reference proteome</keyword>
<gene>
    <name evidence="2" type="ORF">E3N88_31145</name>
</gene>